<dbReference type="PANTHER" id="PTHR44757">
    <property type="entry name" value="DIGUANYLATE CYCLASE DGCP"/>
    <property type="match status" value="1"/>
</dbReference>
<dbReference type="EC" id="2.7.7.65" evidence="5"/>
<feature type="domain" description="PAC" evidence="3">
    <location>
        <begin position="223"/>
        <end position="275"/>
    </location>
</feature>
<evidence type="ECO:0000259" key="2">
    <source>
        <dbReference type="PROSITE" id="PS50112"/>
    </source>
</evidence>
<dbReference type="NCBIfam" id="TIGR00229">
    <property type="entry name" value="sensory_box"/>
    <property type="match status" value="3"/>
</dbReference>
<dbReference type="InterPro" id="IPR001610">
    <property type="entry name" value="PAC"/>
</dbReference>
<evidence type="ECO:0000259" key="3">
    <source>
        <dbReference type="PROSITE" id="PS50113"/>
    </source>
</evidence>
<evidence type="ECO:0000313" key="5">
    <source>
        <dbReference type="EMBL" id="MBU9735840.1"/>
    </source>
</evidence>
<keyword evidence="1" id="KW-0175">Coiled coil</keyword>
<dbReference type="CDD" id="cd00130">
    <property type="entry name" value="PAS"/>
    <property type="match status" value="3"/>
</dbReference>
<dbReference type="InterPro" id="IPR035965">
    <property type="entry name" value="PAS-like_dom_sf"/>
</dbReference>
<comment type="caution">
    <text evidence="5">The sequence shown here is derived from an EMBL/GenBank/DDBJ whole genome shotgun (WGS) entry which is preliminary data.</text>
</comment>
<dbReference type="RefSeq" id="WP_238720878.1">
    <property type="nucleotide sequence ID" value="NZ_JAHQCW010000005.1"/>
</dbReference>
<dbReference type="InterPro" id="IPR000700">
    <property type="entry name" value="PAS-assoc_C"/>
</dbReference>
<dbReference type="InterPro" id="IPR013655">
    <property type="entry name" value="PAS_fold_3"/>
</dbReference>
<feature type="domain" description="PAC" evidence="3">
    <location>
        <begin position="352"/>
        <end position="404"/>
    </location>
</feature>
<feature type="domain" description="PAC" evidence="3">
    <location>
        <begin position="98"/>
        <end position="149"/>
    </location>
</feature>
<feature type="coiled-coil region" evidence="1">
    <location>
        <begin position="3"/>
        <end position="30"/>
    </location>
</feature>
<dbReference type="EMBL" id="JAHQCW010000005">
    <property type="protein sequence ID" value="MBU9735840.1"/>
    <property type="molecule type" value="Genomic_DNA"/>
</dbReference>
<sequence length="566" mass="64368">MDRENLEKAYEQALAELAKAKLEVEMLTNTVNGGTARLAVDDGMRIIAASEGYYRMTGYTEEESFDPPFFRRGVNLVLPQDLSVITSAIKKLSRDEPIQISYRIRKKNGTVAWNFAHCSRINQSGPERTIDVFFFDITDTKQTEIELKNLLDNIPAGVLRASVGDGIHVLFANQEFYRQTGYAQTEFAGKDIDNQYLRVVHPEDRDHLLERARAFTESQYRCMGIEYRIITKDGQLRWMWATGSRLSDLNEPASVLQGIIKDITDERQQRLDVALNEERYRIISEQTKETVFDWDLVQDRIQFSPVYQKMFGFMPPADLPVRSLTDYDIIYEEDKPQVTRMIDSILNGASYAEAEYRAKCADGSYLWCRNRVTTIFGDNHRPVRAIGLLSDINDYKQTATVLQNQAMRDSLTGLLNRMAFQHSVERILQEYPSGSHAFLLFDVDQFKSINDTMGHALGDEVLKNIASILADELRSSDLFARMGGDEFAVFMVNIASAEATLKIAHRLRARIGELAGLTGLKNQTTISLGMSAYPADASTFEELYKRADRALYEVKHKGGNGCLRYF</sequence>
<dbReference type="InterPro" id="IPR029787">
    <property type="entry name" value="Nucleotide_cyclase"/>
</dbReference>
<dbReference type="InterPro" id="IPR052155">
    <property type="entry name" value="Biofilm_reg_signaling"/>
</dbReference>
<feature type="domain" description="PAS" evidence="2">
    <location>
        <begin position="143"/>
        <end position="219"/>
    </location>
</feature>
<evidence type="ECO:0000256" key="1">
    <source>
        <dbReference type="SAM" id="Coils"/>
    </source>
</evidence>
<dbReference type="SMART" id="SM00086">
    <property type="entry name" value="PAC"/>
    <property type="match status" value="3"/>
</dbReference>
<keyword evidence="6" id="KW-1185">Reference proteome</keyword>
<dbReference type="AlphaFoldDB" id="A0A949NH94"/>
<dbReference type="NCBIfam" id="TIGR00254">
    <property type="entry name" value="GGDEF"/>
    <property type="match status" value="1"/>
</dbReference>
<dbReference type="PROSITE" id="PS50887">
    <property type="entry name" value="GGDEF"/>
    <property type="match status" value="1"/>
</dbReference>
<reference evidence="5" key="1">
    <citation type="submission" date="2021-06" db="EMBL/GenBank/DDBJ databases">
        <title>Description of novel taxa of the family Lachnospiraceae.</title>
        <authorList>
            <person name="Chaplin A.V."/>
            <person name="Sokolova S.R."/>
            <person name="Pikina A.P."/>
            <person name="Korzhanova M."/>
            <person name="Belova V."/>
            <person name="Korostin D."/>
            <person name="Efimov B.A."/>
        </authorList>
    </citation>
    <scope>NUCLEOTIDE SEQUENCE</scope>
    <source>
        <strain evidence="5">ASD5720</strain>
    </source>
</reference>
<dbReference type="CDD" id="cd01949">
    <property type="entry name" value="GGDEF"/>
    <property type="match status" value="1"/>
</dbReference>
<dbReference type="Gene3D" id="3.30.450.20">
    <property type="entry name" value="PAS domain"/>
    <property type="match status" value="3"/>
</dbReference>
<dbReference type="InterPro" id="IPR043128">
    <property type="entry name" value="Rev_trsase/Diguanyl_cyclase"/>
</dbReference>
<dbReference type="Pfam" id="PF00990">
    <property type="entry name" value="GGDEF"/>
    <property type="match status" value="1"/>
</dbReference>
<dbReference type="SUPFAM" id="SSF55785">
    <property type="entry name" value="PYP-like sensor domain (PAS domain)"/>
    <property type="match status" value="3"/>
</dbReference>
<feature type="domain" description="GGDEF" evidence="4">
    <location>
        <begin position="434"/>
        <end position="566"/>
    </location>
</feature>
<proteinExistence type="predicted"/>
<dbReference type="FunFam" id="3.30.70.270:FF:000001">
    <property type="entry name" value="Diguanylate cyclase domain protein"/>
    <property type="match status" value="1"/>
</dbReference>
<evidence type="ECO:0000313" key="6">
    <source>
        <dbReference type="Proteomes" id="UP000712157"/>
    </source>
</evidence>
<dbReference type="PROSITE" id="PS50113">
    <property type="entry name" value="PAC"/>
    <property type="match status" value="3"/>
</dbReference>
<dbReference type="Gene3D" id="3.30.70.270">
    <property type="match status" value="1"/>
</dbReference>
<dbReference type="SMART" id="SM00091">
    <property type="entry name" value="PAS"/>
    <property type="match status" value="3"/>
</dbReference>
<name>A0A949NH94_9FIRM</name>
<evidence type="ECO:0000259" key="4">
    <source>
        <dbReference type="PROSITE" id="PS50887"/>
    </source>
</evidence>
<dbReference type="InterPro" id="IPR000014">
    <property type="entry name" value="PAS"/>
</dbReference>
<accession>A0A949NH94</accession>
<dbReference type="PANTHER" id="PTHR44757:SF2">
    <property type="entry name" value="BIOFILM ARCHITECTURE MAINTENANCE PROTEIN MBAA"/>
    <property type="match status" value="1"/>
</dbReference>
<protein>
    <submittedName>
        <fullName evidence="5">Diguanylate cyclase</fullName>
        <ecNumber evidence="5">2.7.7.65</ecNumber>
    </submittedName>
</protein>
<feature type="domain" description="PAS" evidence="2">
    <location>
        <begin position="38"/>
        <end position="96"/>
    </location>
</feature>
<organism evidence="5 6">
    <name type="scientific">Diplocloster agilis</name>
    <dbReference type="NCBI Taxonomy" id="2850323"/>
    <lineage>
        <taxon>Bacteria</taxon>
        <taxon>Bacillati</taxon>
        <taxon>Bacillota</taxon>
        <taxon>Clostridia</taxon>
        <taxon>Lachnospirales</taxon>
        <taxon>Lachnospiraceae</taxon>
        <taxon>Diplocloster</taxon>
    </lineage>
</organism>
<dbReference type="PROSITE" id="PS50112">
    <property type="entry name" value="PAS"/>
    <property type="match status" value="2"/>
</dbReference>
<dbReference type="InterPro" id="IPR000160">
    <property type="entry name" value="GGDEF_dom"/>
</dbReference>
<dbReference type="GO" id="GO:0052621">
    <property type="term" value="F:diguanylate cyclase activity"/>
    <property type="evidence" value="ECO:0007669"/>
    <property type="project" value="UniProtKB-EC"/>
</dbReference>
<gene>
    <name evidence="5" type="ORF">KTH89_04775</name>
</gene>
<dbReference type="SMART" id="SM00267">
    <property type="entry name" value="GGDEF"/>
    <property type="match status" value="1"/>
</dbReference>
<dbReference type="SUPFAM" id="SSF55073">
    <property type="entry name" value="Nucleotide cyclase"/>
    <property type="match status" value="1"/>
</dbReference>
<dbReference type="Proteomes" id="UP000712157">
    <property type="component" value="Unassembled WGS sequence"/>
</dbReference>
<keyword evidence="5" id="KW-0548">Nucleotidyltransferase</keyword>
<dbReference type="Pfam" id="PF08447">
    <property type="entry name" value="PAS_3"/>
    <property type="match status" value="3"/>
</dbReference>
<keyword evidence="5" id="KW-0808">Transferase</keyword>